<feature type="compositionally biased region" description="Low complexity" evidence="9">
    <location>
        <begin position="129"/>
        <end position="153"/>
    </location>
</feature>
<feature type="domain" description="OAR" evidence="11">
    <location>
        <begin position="435"/>
        <end position="448"/>
    </location>
</feature>
<dbReference type="InterPro" id="IPR003654">
    <property type="entry name" value="OAR_dom"/>
</dbReference>
<evidence type="ECO:0000256" key="6">
    <source>
        <dbReference type="ARBA" id="ARBA00023242"/>
    </source>
</evidence>
<dbReference type="CDD" id="cd00086">
    <property type="entry name" value="homeodomain"/>
    <property type="match status" value="1"/>
</dbReference>
<keyword evidence="13" id="KW-1185">Reference proteome</keyword>
<dbReference type="Proteomes" id="UP001430953">
    <property type="component" value="Unassembled WGS sequence"/>
</dbReference>
<dbReference type="InterPro" id="IPR009057">
    <property type="entry name" value="Homeodomain-like_sf"/>
</dbReference>
<evidence type="ECO:0000259" key="10">
    <source>
        <dbReference type="PROSITE" id="PS50071"/>
    </source>
</evidence>
<dbReference type="FunFam" id="1.10.10.60:FF:000679">
    <property type="entry name" value="Homeobox protein aristaless"/>
    <property type="match status" value="1"/>
</dbReference>
<comment type="caution">
    <text evidence="12">The sequence shown here is derived from an EMBL/GenBank/DDBJ whole genome shotgun (WGS) entry which is preliminary data.</text>
</comment>
<evidence type="ECO:0000256" key="8">
    <source>
        <dbReference type="RuleBase" id="RU000682"/>
    </source>
</evidence>
<feature type="region of interest" description="Disordered" evidence="9">
    <location>
        <begin position="114"/>
        <end position="213"/>
    </location>
</feature>
<keyword evidence="4 7" id="KW-0238">DNA-binding</keyword>
<dbReference type="GO" id="GO:0005634">
    <property type="term" value="C:nucleus"/>
    <property type="evidence" value="ECO:0007669"/>
    <property type="project" value="UniProtKB-SubCell"/>
</dbReference>
<feature type="region of interest" description="Disordered" evidence="9">
    <location>
        <begin position="507"/>
        <end position="529"/>
    </location>
</feature>
<dbReference type="InterPro" id="IPR001356">
    <property type="entry name" value="HD"/>
</dbReference>
<dbReference type="InterPro" id="IPR017970">
    <property type="entry name" value="Homeobox_CS"/>
</dbReference>
<evidence type="ECO:0000313" key="13">
    <source>
        <dbReference type="Proteomes" id="UP001430953"/>
    </source>
</evidence>
<dbReference type="PROSITE" id="PS50803">
    <property type="entry name" value="OAR"/>
    <property type="match status" value="1"/>
</dbReference>
<evidence type="ECO:0000256" key="1">
    <source>
        <dbReference type="ARBA" id="ARBA00004123"/>
    </source>
</evidence>
<dbReference type="Pfam" id="PF03826">
    <property type="entry name" value="OAR"/>
    <property type="match status" value="1"/>
</dbReference>
<feature type="compositionally biased region" description="Basic and acidic residues" evidence="9">
    <location>
        <begin position="70"/>
        <end position="83"/>
    </location>
</feature>
<keyword evidence="6 7" id="KW-0539">Nucleus</keyword>
<sequence length="529" mass="54147">MERGGGAGGSLELAGGGGGGGGGSGNADLCLQDLVIGPTSGLSVQHHQHAVAATASMAGLHGDHLQGAMHHHDLHGNSHHDTSMLHNSSHQLHHEPLEKLKRVWAQSDFGDETNGGLARLDAGHGAHTPGGSNPSTPGATPTTPSGGYSTGQPRNRTNTTHRPDIRKGVRTPPEVKHELGAGGGVVSPGGVVGVNDNDDKDGKKNKRQRRQRTHFTQHQLQNLEMTFMRNRYPDMSTREEIACCTNLTEARVRVWFKNRRAKWRKKERNAMNAAAQAAADFKSGFSTASLNGFIAQPFPDPDTLYSSYSTYNNWAKVPSPLSGKSFPWMNTLGSVVPAASHHHHHAQVSPVNPFNAAATSVAGSHVSGMSVSVGQAATSMLPGMGSGLGVASSPVAASGAACPYAAPAAPHHPYGPPVYTPHHRSPDSCTVMTSSSIASLRMKAKQHSSGYGSAGGGSFGAGGTTGGTTAGSISPVSSRASSVGGGGGGGGGGSSLSACQYALTTAAGTNPHSPGGPEAHPNATARAQV</sequence>
<dbReference type="SMART" id="SM00389">
    <property type="entry name" value="HOX"/>
    <property type="match status" value="1"/>
</dbReference>
<feature type="domain" description="Homeobox" evidence="10">
    <location>
        <begin position="206"/>
        <end position="266"/>
    </location>
</feature>
<evidence type="ECO:0000259" key="11">
    <source>
        <dbReference type="PROSITE" id="PS50803"/>
    </source>
</evidence>
<evidence type="ECO:0000256" key="3">
    <source>
        <dbReference type="ARBA" id="ARBA00022473"/>
    </source>
</evidence>
<accession>A0AAW2GGB3</accession>
<dbReference type="PANTHER" id="PTHR45882">
    <property type="entry name" value="PITUITARY HOMEOBOX HOMOLOG PTX1"/>
    <property type="match status" value="1"/>
</dbReference>
<keyword evidence="3" id="KW-0217">Developmental protein</keyword>
<dbReference type="AlphaFoldDB" id="A0AAW2GGB3"/>
<feature type="region of interest" description="Disordered" evidence="9">
    <location>
        <begin position="67"/>
        <end position="93"/>
    </location>
</feature>
<evidence type="ECO:0000313" key="12">
    <source>
        <dbReference type="EMBL" id="KAL0126595.1"/>
    </source>
</evidence>
<dbReference type="PANTHER" id="PTHR45882:SF3">
    <property type="entry name" value="PITUITARY HOMEOBOX HOMOLOG PTX1"/>
    <property type="match status" value="1"/>
</dbReference>
<feature type="DNA-binding region" description="Homeobox" evidence="7">
    <location>
        <begin position="208"/>
        <end position="267"/>
    </location>
</feature>
<dbReference type="PROSITE" id="PS00027">
    <property type="entry name" value="HOMEOBOX_1"/>
    <property type="match status" value="1"/>
</dbReference>
<evidence type="ECO:0000256" key="7">
    <source>
        <dbReference type="PROSITE-ProRule" id="PRU00108"/>
    </source>
</evidence>
<dbReference type="Gene3D" id="1.10.10.60">
    <property type="entry name" value="Homeodomain-like"/>
    <property type="match status" value="1"/>
</dbReference>
<organism evidence="12 13">
    <name type="scientific">Cardiocondyla obscurior</name>
    <dbReference type="NCBI Taxonomy" id="286306"/>
    <lineage>
        <taxon>Eukaryota</taxon>
        <taxon>Metazoa</taxon>
        <taxon>Ecdysozoa</taxon>
        <taxon>Arthropoda</taxon>
        <taxon>Hexapoda</taxon>
        <taxon>Insecta</taxon>
        <taxon>Pterygota</taxon>
        <taxon>Neoptera</taxon>
        <taxon>Endopterygota</taxon>
        <taxon>Hymenoptera</taxon>
        <taxon>Apocrita</taxon>
        <taxon>Aculeata</taxon>
        <taxon>Formicoidea</taxon>
        <taxon>Formicidae</taxon>
        <taxon>Myrmicinae</taxon>
        <taxon>Cardiocondyla</taxon>
    </lineage>
</organism>
<evidence type="ECO:0000256" key="5">
    <source>
        <dbReference type="ARBA" id="ARBA00023155"/>
    </source>
</evidence>
<evidence type="ECO:0000256" key="2">
    <source>
        <dbReference type="ARBA" id="ARBA00006503"/>
    </source>
</evidence>
<feature type="compositionally biased region" description="Basic and acidic residues" evidence="9">
    <location>
        <begin position="161"/>
        <end position="179"/>
    </location>
</feature>
<proteinExistence type="inferred from homology"/>
<comment type="subcellular location">
    <subcellularLocation>
        <location evidence="1 7 8">Nucleus</location>
    </subcellularLocation>
</comment>
<name>A0AAW2GGB3_9HYME</name>
<dbReference type="Pfam" id="PF00046">
    <property type="entry name" value="Homeodomain"/>
    <property type="match status" value="1"/>
</dbReference>
<evidence type="ECO:0000256" key="9">
    <source>
        <dbReference type="SAM" id="MobiDB-lite"/>
    </source>
</evidence>
<gene>
    <name evidence="12" type="ORF">PUN28_005156</name>
</gene>
<evidence type="ECO:0000256" key="4">
    <source>
        <dbReference type="ARBA" id="ARBA00023125"/>
    </source>
</evidence>
<dbReference type="SUPFAM" id="SSF46689">
    <property type="entry name" value="Homeodomain-like"/>
    <property type="match status" value="1"/>
</dbReference>
<feature type="compositionally biased region" description="Low complexity" evidence="9">
    <location>
        <begin position="470"/>
        <end position="482"/>
    </location>
</feature>
<keyword evidence="5 7" id="KW-0371">Homeobox</keyword>
<protein>
    <submittedName>
        <fullName evidence="12">Uncharacterized protein</fullName>
    </submittedName>
</protein>
<dbReference type="GO" id="GO:0000981">
    <property type="term" value="F:DNA-binding transcription factor activity, RNA polymerase II-specific"/>
    <property type="evidence" value="ECO:0007669"/>
    <property type="project" value="InterPro"/>
</dbReference>
<dbReference type="PROSITE" id="PS50071">
    <property type="entry name" value="HOMEOBOX_2"/>
    <property type="match status" value="1"/>
</dbReference>
<feature type="compositionally biased region" description="Basic residues" evidence="9">
    <location>
        <begin position="203"/>
        <end position="213"/>
    </location>
</feature>
<dbReference type="GO" id="GO:0009653">
    <property type="term" value="P:anatomical structure morphogenesis"/>
    <property type="evidence" value="ECO:0007669"/>
    <property type="project" value="TreeGrafter"/>
</dbReference>
<comment type="similarity">
    <text evidence="2">Belongs to the paired homeobox family. Bicoid subfamily.</text>
</comment>
<reference evidence="12 13" key="1">
    <citation type="submission" date="2023-03" db="EMBL/GenBank/DDBJ databases">
        <title>High recombination rates correlate with genetic variation in Cardiocondyla obscurior ants.</title>
        <authorList>
            <person name="Errbii M."/>
        </authorList>
    </citation>
    <scope>NUCLEOTIDE SEQUENCE [LARGE SCALE GENOMIC DNA]</scope>
    <source>
        <strain evidence="12">Alpha-2009</strain>
        <tissue evidence="12">Whole body</tissue>
    </source>
</reference>
<feature type="compositionally biased region" description="Gly residues" evidence="9">
    <location>
        <begin position="180"/>
        <end position="192"/>
    </location>
</feature>
<dbReference type="GO" id="GO:0000978">
    <property type="term" value="F:RNA polymerase II cis-regulatory region sequence-specific DNA binding"/>
    <property type="evidence" value="ECO:0007669"/>
    <property type="project" value="TreeGrafter"/>
</dbReference>
<feature type="region of interest" description="Disordered" evidence="9">
    <location>
        <begin position="470"/>
        <end position="491"/>
    </location>
</feature>
<dbReference type="EMBL" id="JADYXP020000004">
    <property type="protein sequence ID" value="KAL0126595.1"/>
    <property type="molecule type" value="Genomic_DNA"/>
</dbReference>